<comment type="caution">
    <text evidence="3">The sequence shown here is derived from an EMBL/GenBank/DDBJ whole genome shotgun (WGS) entry which is preliminary data.</text>
</comment>
<evidence type="ECO:0000313" key="4">
    <source>
        <dbReference type="Proteomes" id="UP001139887"/>
    </source>
</evidence>
<dbReference type="InterPro" id="IPR014752">
    <property type="entry name" value="Arrestin-like_C"/>
</dbReference>
<reference evidence="3" key="1">
    <citation type="submission" date="2022-07" db="EMBL/GenBank/DDBJ databases">
        <title>Phylogenomic reconstructions and comparative analyses of Kickxellomycotina fungi.</title>
        <authorList>
            <person name="Reynolds N.K."/>
            <person name="Stajich J.E."/>
            <person name="Barry K."/>
            <person name="Grigoriev I.V."/>
            <person name="Crous P."/>
            <person name="Smith M.E."/>
        </authorList>
    </citation>
    <scope>NUCLEOTIDE SEQUENCE</scope>
    <source>
        <strain evidence="3">NRRL 1566</strain>
    </source>
</reference>
<feature type="region of interest" description="Disordered" evidence="1">
    <location>
        <begin position="480"/>
        <end position="506"/>
    </location>
</feature>
<accession>A0A9W8IB78</accession>
<feature type="region of interest" description="Disordered" evidence="1">
    <location>
        <begin position="339"/>
        <end position="367"/>
    </location>
</feature>
<proteinExistence type="predicted"/>
<dbReference type="AlphaFoldDB" id="A0A9W8IB78"/>
<evidence type="ECO:0000313" key="3">
    <source>
        <dbReference type="EMBL" id="KAJ2850787.1"/>
    </source>
</evidence>
<feature type="region of interest" description="Disordered" evidence="1">
    <location>
        <begin position="379"/>
        <end position="434"/>
    </location>
</feature>
<protein>
    <recommendedName>
        <fullName evidence="2">Arrestin-like N-terminal domain-containing protein</fullName>
    </recommendedName>
</protein>
<dbReference type="OrthoDB" id="5561254at2759"/>
<feature type="compositionally biased region" description="Low complexity" evidence="1">
    <location>
        <begin position="413"/>
        <end position="424"/>
    </location>
</feature>
<keyword evidence="4" id="KW-1185">Reference proteome</keyword>
<gene>
    <name evidence="3" type="ORF">IWW36_001602</name>
</gene>
<dbReference type="InterPro" id="IPR014756">
    <property type="entry name" value="Ig_E-set"/>
</dbReference>
<dbReference type="Proteomes" id="UP001139887">
    <property type="component" value="Unassembled WGS sequence"/>
</dbReference>
<evidence type="ECO:0000259" key="2">
    <source>
        <dbReference type="Pfam" id="PF00339"/>
    </source>
</evidence>
<dbReference type="SUPFAM" id="SSF81296">
    <property type="entry name" value="E set domains"/>
    <property type="match status" value="1"/>
</dbReference>
<name>A0A9W8IB78_9FUNG</name>
<evidence type="ECO:0000256" key="1">
    <source>
        <dbReference type="SAM" id="MobiDB-lite"/>
    </source>
</evidence>
<feature type="domain" description="Arrestin-like N-terminal" evidence="2">
    <location>
        <begin position="20"/>
        <end position="146"/>
    </location>
</feature>
<sequence length="730" mass="78725">MSEPAVFEICFPAHITRIPVCRPGETIAGVVVLKLKTPLVASHLLLRFCGAERVRRSPVAVRTELTEKKQQQTAMLQKMVMDKEFFRRELVLWGEPKQSSMKIIPCDSVHRFHFSFTMPYVNMPTPRQTPDIEISYSLEASLFSEVYDQQRGEKILRDIHKTSSKCFRFEPVVQQLVNFNSPASLPYESVLQMSEAAANASESKSTSTPLSSISLLNFQSPKKPIINLNVFQSNSAYLPGEAVELLVLAPAGKKITNASFQLRESVRCRKSSAPIIDESDVPVLWKYSVDLLPPQEIVFSKLSKSSVTQDIGMLGRFVFTSHTGTAQGARIAETAIVSSPMPPQSTHSSSDTSSVSTGELATRNVKIKPEEGLAISNIATTRQHMSQRPGVPLSPLTESQEVGTGGNINISDAQQQQQEEASSQGPPLSAHHVRGRTGSLGAIQTQQLYSTGYTPGSSTSPQPRARPVIAASVSAPYHTPSVGALGSRMSKTISPSDIDDSVSDRSSISDTLSIRYQPTKASQTTNFSSLTRGASTNNSAKYTSRAGVTPVALGDLLAKGSYKFAKIQFTLPPITEMSPVSSVYLDFEYTVDISMTVGSNFGTSKKAAGRLPLKLVTVRTAAKASDSGTVEDGASQALSDPAESMRSLRDSLSCLNLSIAHSDEALNASHKSNGSPANTLTEIHFEGPGGGVHDGKLSNGCYPCLLSFIQNGEKIPMPELESINIGPHAM</sequence>
<dbReference type="Pfam" id="PF00339">
    <property type="entry name" value="Arrestin_N"/>
    <property type="match status" value="1"/>
</dbReference>
<organism evidence="3 4">
    <name type="scientific">Coemansia brasiliensis</name>
    <dbReference type="NCBI Taxonomy" id="2650707"/>
    <lineage>
        <taxon>Eukaryota</taxon>
        <taxon>Fungi</taxon>
        <taxon>Fungi incertae sedis</taxon>
        <taxon>Zoopagomycota</taxon>
        <taxon>Kickxellomycotina</taxon>
        <taxon>Kickxellomycetes</taxon>
        <taxon>Kickxellales</taxon>
        <taxon>Kickxellaceae</taxon>
        <taxon>Coemansia</taxon>
    </lineage>
</organism>
<feature type="compositionally biased region" description="Polar residues" evidence="1">
    <location>
        <begin position="396"/>
        <end position="412"/>
    </location>
</feature>
<dbReference type="EMBL" id="JANBUW010000023">
    <property type="protein sequence ID" value="KAJ2850787.1"/>
    <property type="molecule type" value="Genomic_DNA"/>
</dbReference>
<dbReference type="InterPro" id="IPR011021">
    <property type="entry name" value="Arrestin-like_N"/>
</dbReference>
<feature type="compositionally biased region" description="Low complexity" evidence="1">
    <location>
        <begin position="345"/>
        <end position="357"/>
    </location>
</feature>
<dbReference type="Gene3D" id="2.60.40.640">
    <property type="match status" value="1"/>
</dbReference>